<dbReference type="PROSITE" id="PS50928">
    <property type="entry name" value="ABC_TM1"/>
    <property type="match status" value="1"/>
</dbReference>
<dbReference type="PANTHER" id="PTHR43386:SF1">
    <property type="entry name" value="D,D-DIPEPTIDE TRANSPORT SYSTEM PERMEASE PROTEIN DDPC-RELATED"/>
    <property type="match status" value="1"/>
</dbReference>
<dbReference type="Proteomes" id="UP000198644">
    <property type="component" value="Unassembled WGS sequence"/>
</dbReference>
<dbReference type="PANTHER" id="PTHR43386">
    <property type="entry name" value="OLIGOPEPTIDE TRANSPORT SYSTEM PERMEASE PROTEIN APPC"/>
    <property type="match status" value="1"/>
</dbReference>
<comment type="subcellular location">
    <subcellularLocation>
        <location evidence="1 7">Cell membrane</location>
        <topology evidence="1 7">Multi-pass membrane protein</topology>
    </subcellularLocation>
</comment>
<dbReference type="InterPro" id="IPR035906">
    <property type="entry name" value="MetI-like_sf"/>
</dbReference>
<feature type="transmembrane region" description="Helical" evidence="7">
    <location>
        <begin position="224"/>
        <end position="249"/>
    </location>
</feature>
<evidence type="ECO:0000256" key="4">
    <source>
        <dbReference type="ARBA" id="ARBA00022692"/>
    </source>
</evidence>
<evidence type="ECO:0000256" key="6">
    <source>
        <dbReference type="ARBA" id="ARBA00023136"/>
    </source>
</evidence>
<sequence length="333" mass="35441">MTTETTPAAVTMPASPRPPLRERLGDNKILGFLGRLIVQRPLGAFGAAICVLLLLTGIFADVIAPEGYNHINPIDRLKPPSAEYWLGTDQLGRDVFSRIVHGAQLSVIVAFAATSLSIVISAVIGITSGYFGGRFDMVSQRVVDGWMCFPDLIILIVAVSVLGPGTWQVIVILGLLFGISGSRIVRSSVLSVKQNVYIHAAQSMGASTLRILVMHILPNVMAPIIVLFTTRLAAVILAESGLSFLGLGIPPPAPSWGGMLSLDGRSYMFQAPWLAIIPGVALTIAVFGINMFGDALRDMLDPRMRGAGAGRYVAAVRRDRPSSRARQAGGASQ</sequence>
<evidence type="ECO:0000256" key="2">
    <source>
        <dbReference type="ARBA" id="ARBA00022448"/>
    </source>
</evidence>
<dbReference type="RefSeq" id="WP_092010816.1">
    <property type="nucleotide sequence ID" value="NZ_FOYW01000001.1"/>
</dbReference>
<dbReference type="Gene3D" id="1.10.3720.10">
    <property type="entry name" value="MetI-like"/>
    <property type="match status" value="1"/>
</dbReference>
<dbReference type="GO" id="GO:0055085">
    <property type="term" value="P:transmembrane transport"/>
    <property type="evidence" value="ECO:0007669"/>
    <property type="project" value="InterPro"/>
</dbReference>
<dbReference type="GO" id="GO:0005886">
    <property type="term" value="C:plasma membrane"/>
    <property type="evidence" value="ECO:0007669"/>
    <property type="project" value="UniProtKB-SubCell"/>
</dbReference>
<gene>
    <name evidence="9" type="ORF">SAMN05216203_1699</name>
</gene>
<keyword evidence="5 7" id="KW-1133">Transmembrane helix</keyword>
<comment type="similarity">
    <text evidence="7">Belongs to the binding-protein-dependent transport system permease family.</text>
</comment>
<dbReference type="STRING" id="650891.SAMN05216203_1699"/>
<organism evidence="9 10">
    <name type="scientific">Marinobacter daqiaonensis</name>
    <dbReference type="NCBI Taxonomy" id="650891"/>
    <lineage>
        <taxon>Bacteria</taxon>
        <taxon>Pseudomonadati</taxon>
        <taxon>Pseudomonadota</taxon>
        <taxon>Gammaproteobacteria</taxon>
        <taxon>Pseudomonadales</taxon>
        <taxon>Marinobacteraceae</taxon>
        <taxon>Marinobacter</taxon>
    </lineage>
</organism>
<evidence type="ECO:0000313" key="9">
    <source>
        <dbReference type="EMBL" id="SFR60158.1"/>
    </source>
</evidence>
<feature type="transmembrane region" description="Helical" evidence="7">
    <location>
        <begin position="105"/>
        <end position="131"/>
    </location>
</feature>
<protein>
    <submittedName>
        <fullName evidence="9">Peptide/nickel transport system permease protein</fullName>
    </submittedName>
</protein>
<dbReference type="AlphaFoldDB" id="A0A1I6I0I9"/>
<feature type="transmembrane region" description="Helical" evidence="7">
    <location>
        <begin position="269"/>
        <end position="293"/>
    </location>
</feature>
<evidence type="ECO:0000256" key="3">
    <source>
        <dbReference type="ARBA" id="ARBA00022475"/>
    </source>
</evidence>
<keyword evidence="3" id="KW-1003">Cell membrane</keyword>
<keyword evidence="2 7" id="KW-0813">Transport</keyword>
<feature type="transmembrane region" description="Helical" evidence="7">
    <location>
        <begin position="152"/>
        <end position="177"/>
    </location>
</feature>
<dbReference type="InterPro" id="IPR000515">
    <property type="entry name" value="MetI-like"/>
</dbReference>
<dbReference type="InterPro" id="IPR050366">
    <property type="entry name" value="BP-dependent_transpt_permease"/>
</dbReference>
<dbReference type="Pfam" id="PF00528">
    <property type="entry name" value="BPD_transp_1"/>
    <property type="match status" value="1"/>
</dbReference>
<feature type="transmembrane region" description="Helical" evidence="7">
    <location>
        <begin position="197"/>
        <end position="217"/>
    </location>
</feature>
<keyword evidence="4 7" id="KW-0812">Transmembrane</keyword>
<dbReference type="OrthoDB" id="9805884at2"/>
<dbReference type="EMBL" id="FOYW01000001">
    <property type="protein sequence ID" value="SFR60158.1"/>
    <property type="molecule type" value="Genomic_DNA"/>
</dbReference>
<keyword evidence="10" id="KW-1185">Reference proteome</keyword>
<feature type="transmembrane region" description="Helical" evidence="7">
    <location>
        <begin position="42"/>
        <end position="64"/>
    </location>
</feature>
<reference evidence="9 10" key="1">
    <citation type="submission" date="2016-10" db="EMBL/GenBank/DDBJ databases">
        <authorList>
            <person name="de Groot N.N."/>
        </authorList>
    </citation>
    <scope>NUCLEOTIDE SEQUENCE [LARGE SCALE GENOMIC DNA]</scope>
    <source>
        <strain evidence="9 10">CGMCC 1.9167</strain>
    </source>
</reference>
<evidence type="ECO:0000259" key="8">
    <source>
        <dbReference type="PROSITE" id="PS50928"/>
    </source>
</evidence>
<feature type="domain" description="ABC transmembrane type-1" evidence="8">
    <location>
        <begin position="103"/>
        <end position="293"/>
    </location>
</feature>
<evidence type="ECO:0000256" key="7">
    <source>
        <dbReference type="RuleBase" id="RU363032"/>
    </source>
</evidence>
<dbReference type="SUPFAM" id="SSF161098">
    <property type="entry name" value="MetI-like"/>
    <property type="match status" value="1"/>
</dbReference>
<keyword evidence="6 7" id="KW-0472">Membrane</keyword>
<name>A0A1I6I0I9_9GAMM</name>
<proteinExistence type="inferred from homology"/>
<evidence type="ECO:0000256" key="1">
    <source>
        <dbReference type="ARBA" id="ARBA00004651"/>
    </source>
</evidence>
<evidence type="ECO:0000256" key="5">
    <source>
        <dbReference type="ARBA" id="ARBA00022989"/>
    </source>
</evidence>
<accession>A0A1I6I0I9</accession>
<dbReference type="CDD" id="cd06261">
    <property type="entry name" value="TM_PBP2"/>
    <property type="match status" value="1"/>
</dbReference>
<evidence type="ECO:0000313" key="10">
    <source>
        <dbReference type="Proteomes" id="UP000198644"/>
    </source>
</evidence>